<organism evidence="2 3">
    <name type="scientific">Daphnia magna</name>
    <dbReference type="NCBI Taxonomy" id="35525"/>
    <lineage>
        <taxon>Eukaryota</taxon>
        <taxon>Metazoa</taxon>
        <taxon>Ecdysozoa</taxon>
        <taxon>Arthropoda</taxon>
        <taxon>Crustacea</taxon>
        <taxon>Branchiopoda</taxon>
        <taxon>Diplostraca</taxon>
        <taxon>Cladocera</taxon>
        <taxon>Anomopoda</taxon>
        <taxon>Daphniidae</taxon>
        <taxon>Daphnia</taxon>
    </lineage>
</organism>
<accession>A0ABR0AIB1</accession>
<evidence type="ECO:0000313" key="3">
    <source>
        <dbReference type="Proteomes" id="UP001234178"/>
    </source>
</evidence>
<proteinExistence type="predicted"/>
<keyword evidence="1" id="KW-1133">Transmembrane helix</keyword>
<name>A0ABR0AIB1_9CRUS</name>
<dbReference type="Proteomes" id="UP001234178">
    <property type="component" value="Unassembled WGS sequence"/>
</dbReference>
<sequence>MEHVTSGIGDDACCGGAVCWFAWLVCMNLNNQLHGLFIWMSFRLIFFVNCLWNGLVTPRQLSNLLERDTISPFGSSKFVANCSFRSYKDRFADVRGESLLES</sequence>
<feature type="transmembrane region" description="Helical" evidence="1">
    <location>
        <begin position="36"/>
        <end position="56"/>
    </location>
</feature>
<gene>
    <name evidence="2" type="ORF">OUZ56_010356</name>
</gene>
<comment type="caution">
    <text evidence="2">The sequence shown here is derived from an EMBL/GenBank/DDBJ whole genome shotgun (WGS) entry which is preliminary data.</text>
</comment>
<reference evidence="2 3" key="1">
    <citation type="journal article" date="2023" name="Nucleic Acids Res.">
        <title>The hologenome of Daphnia magna reveals possible DNA methylation and microbiome-mediated evolution of the host genome.</title>
        <authorList>
            <person name="Chaturvedi A."/>
            <person name="Li X."/>
            <person name="Dhandapani V."/>
            <person name="Marshall H."/>
            <person name="Kissane S."/>
            <person name="Cuenca-Cambronero M."/>
            <person name="Asole G."/>
            <person name="Calvet F."/>
            <person name="Ruiz-Romero M."/>
            <person name="Marangio P."/>
            <person name="Guigo R."/>
            <person name="Rago D."/>
            <person name="Mirbahai L."/>
            <person name="Eastwood N."/>
            <person name="Colbourne J.K."/>
            <person name="Zhou J."/>
            <person name="Mallon E."/>
            <person name="Orsini L."/>
        </authorList>
    </citation>
    <scope>NUCLEOTIDE SEQUENCE [LARGE SCALE GENOMIC DNA]</scope>
    <source>
        <strain evidence="2">LRV0_1</strain>
    </source>
</reference>
<protein>
    <submittedName>
        <fullName evidence="2">Uncharacterized protein</fullName>
    </submittedName>
</protein>
<keyword evidence="1" id="KW-0472">Membrane</keyword>
<dbReference type="EMBL" id="JAOYFB010000037">
    <property type="protein sequence ID" value="KAK4024861.1"/>
    <property type="molecule type" value="Genomic_DNA"/>
</dbReference>
<evidence type="ECO:0000256" key="1">
    <source>
        <dbReference type="SAM" id="Phobius"/>
    </source>
</evidence>
<keyword evidence="3" id="KW-1185">Reference proteome</keyword>
<evidence type="ECO:0000313" key="2">
    <source>
        <dbReference type="EMBL" id="KAK4024861.1"/>
    </source>
</evidence>
<keyword evidence="1" id="KW-0812">Transmembrane</keyword>